<evidence type="ECO:0000313" key="3">
    <source>
        <dbReference type="Proteomes" id="UP001472677"/>
    </source>
</evidence>
<dbReference type="EMBL" id="JBBPBM010000024">
    <property type="protein sequence ID" value="KAK8541560.1"/>
    <property type="molecule type" value="Genomic_DNA"/>
</dbReference>
<gene>
    <name evidence="2" type="ORF">V6N12_014191</name>
</gene>
<dbReference type="Pfam" id="PF13456">
    <property type="entry name" value="RVT_3"/>
    <property type="match status" value="1"/>
</dbReference>
<comment type="caution">
    <text evidence="2">The sequence shown here is derived from an EMBL/GenBank/DDBJ whole genome shotgun (WGS) entry which is preliminary data.</text>
</comment>
<protein>
    <recommendedName>
        <fullName evidence="1">RNase H type-1 domain-containing protein</fullName>
    </recommendedName>
</protein>
<dbReference type="InterPro" id="IPR002156">
    <property type="entry name" value="RNaseH_domain"/>
</dbReference>
<sequence>MDCRRLVVESDNADALKAIAQGICNNGRIALLRYIKDLCNRDWNVSFAQAAYNNNGVVDRLSKMAFAVDFRVKWFDEPPIEVLPMLNLDVSS</sequence>
<keyword evidence="3" id="KW-1185">Reference proteome</keyword>
<evidence type="ECO:0000313" key="2">
    <source>
        <dbReference type="EMBL" id="KAK8541560.1"/>
    </source>
</evidence>
<name>A0ABR2DJE7_9ROSI</name>
<dbReference type="Proteomes" id="UP001472677">
    <property type="component" value="Unassembled WGS sequence"/>
</dbReference>
<accession>A0ABR2DJE7</accession>
<feature type="domain" description="RNase H type-1" evidence="1">
    <location>
        <begin position="3"/>
        <end position="65"/>
    </location>
</feature>
<organism evidence="2 3">
    <name type="scientific">Hibiscus sabdariffa</name>
    <name type="common">roselle</name>
    <dbReference type="NCBI Taxonomy" id="183260"/>
    <lineage>
        <taxon>Eukaryota</taxon>
        <taxon>Viridiplantae</taxon>
        <taxon>Streptophyta</taxon>
        <taxon>Embryophyta</taxon>
        <taxon>Tracheophyta</taxon>
        <taxon>Spermatophyta</taxon>
        <taxon>Magnoliopsida</taxon>
        <taxon>eudicotyledons</taxon>
        <taxon>Gunneridae</taxon>
        <taxon>Pentapetalae</taxon>
        <taxon>rosids</taxon>
        <taxon>malvids</taxon>
        <taxon>Malvales</taxon>
        <taxon>Malvaceae</taxon>
        <taxon>Malvoideae</taxon>
        <taxon>Hibiscus</taxon>
    </lineage>
</organism>
<evidence type="ECO:0000259" key="1">
    <source>
        <dbReference type="Pfam" id="PF13456"/>
    </source>
</evidence>
<proteinExistence type="predicted"/>
<reference evidence="2 3" key="1">
    <citation type="journal article" date="2024" name="G3 (Bethesda)">
        <title>Genome assembly of Hibiscus sabdariffa L. provides insights into metabolisms of medicinal natural products.</title>
        <authorList>
            <person name="Kim T."/>
        </authorList>
    </citation>
    <scope>NUCLEOTIDE SEQUENCE [LARGE SCALE GENOMIC DNA]</scope>
    <source>
        <strain evidence="2">TK-2024</strain>
        <tissue evidence="2">Old leaves</tissue>
    </source>
</reference>